<comment type="caution">
    <text evidence="4">The sequence shown here is derived from an EMBL/GenBank/DDBJ whole genome shotgun (WGS) entry which is preliminary data.</text>
</comment>
<dbReference type="GO" id="GO:0005524">
    <property type="term" value="F:ATP binding"/>
    <property type="evidence" value="ECO:0007669"/>
    <property type="project" value="InterPro"/>
</dbReference>
<evidence type="ECO:0000256" key="1">
    <source>
        <dbReference type="SAM" id="Coils"/>
    </source>
</evidence>
<sequence length="487" mass="55432">MVRRAILRNLPTATPPRGNRIMIIHSAEFKNLHGHLSLALKFRPDINVLIGINGTGKTSVLNAIAWILSPTSMHNGFQSAYWLSEFQFDEIRLTYSISDSTGHQIVCARRFEDHIAISLSGIESGPNIDNKFVIPVVPPPRAPFRERSKYVERNSDVERNSESIEREVLRQRDNPVLKQLDELQAPLYLPLNRRWMEEWAGPSSRRYRTRPIQVLTGIPVTEILTLAERAYRSEQAKIARLNDKLRSDMLVMLFDASQQPFIGTVPSVEEVTARRTAIVDILDSLDLDDVKTLSEQYFGRLKEIAAKLGGQELPKDFQTGLHADAWWTWITEGASFAVRIEQLMHLIENYQKKRERIARRSTSFLQSINDFLHGKKMVFSAEAELKVELPGARLVEGHHLSSGEMQLLILFAFLYFQSNHAQQPFVVLVDEPELSLHVAWQHRYVDSVREASPNGQFIIATHSPEITGSVEYEAIIDLGKMAMVPHA</sequence>
<keyword evidence="1" id="KW-0175">Coiled coil</keyword>
<dbReference type="InterPro" id="IPR038729">
    <property type="entry name" value="Rad50/SbcC_AAA"/>
</dbReference>
<dbReference type="GO" id="GO:0000731">
    <property type="term" value="P:DNA synthesis involved in DNA repair"/>
    <property type="evidence" value="ECO:0007669"/>
    <property type="project" value="TreeGrafter"/>
</dbReference>
<feature type="domain" description="ATPase AAA-type core" evidence="2">
    <location>
        <begin position="386"/>
        <end position="466"/>
    </location>
</feature>
<dbReference type="Pfam" id="PF13476">
    <property type="entry name" value="AAA_23"/>
    <property type="match status" value="1"/>
</dbReference>
<evidence type="ECO:0000259" key="2">
    <source>
        <dbReference type="Pfam" id="PF13304"/>
    </source>
</evidence>
<dbReference type="PANTHER" id="PTHR32182">
    <property type="entry name" value="DNA REPLICATION AND REPAIR PROTEIN RECF"/>
    <property type="match status" value="1"/>
</dbReference>
<dbReference type="PANTHER" id="PTHR32182:SF22">
    <property type="entry name" value="ATP-DEPENDENT ENDONUCLEASE, OLD FAMILY-RELATED"/>
    <property type="match status" value="1"/>
</dbReference>
<dbReference type="CDD" id="cd00267">
    <property type="entry name" value="ABC_ATPase"/>
    <property type="match status" value="2"/>
</dbReference>
<protein>
    <submittedName>
        <fullName evidence="4">AAA family ATPase</fullName>
    </submittedName>
</protein>
<dbReference type="Gene3D" id="3.40.50.300">
    <property type="entry name" value="P-loop containing nucleotide triphosphate hydrolases"/>
    <property type="match status" value="2"/>
</dbReference>
<accession>A0A6B1DUH8</accession>
<dbReference type="SUPFAM" id="SSF52540">
    <property type="entry name" value="P-loop containing nucleoside triphosphate hydrolases"/>
    <property type="match status" value="1"/>
</dbReference>
<organism evidence="4">
    <name type="scientific">Caldilineaceae bacterium SB0662_bin_9</name>
    <dbReference type="NCBI Taxonomy" id="2605258"/>
    <lineage>
        <taxon>Bacteria</taxon>
        <taxon>Bacillati</taxon>
        <taxon>Chloroflexota</taxon>
        <taxon>Caldilineae</taxon>
        <taxon>Caldilineales</taxon>
        <taxon>Caldilineaceae</taxon>
    </lineage>
</organism>
<proteinExistence type="predicted"/>
<dbReference type="GO" id="GO:0016887">
    <property type="term" value="F:ATP hydrolysis activity"/>
    <property type="evidence" value="ECO:0007669"/>
    <property type="project" value="InterPro"/>
</dbReference>
<gene>
    <name evidence="4" type="ORF">F4Y08_08420</name>
</gene>
<dbReference type="InterPro" id="IPR003959">
    <property type="entry name" value="ATPase_AAA_core"/>
</dbReference>
<reference evidence="4" key="1">
    <citation type="submission" date="2019-09" db="EMBL/GenBank/DDBJ databases">
        <title>Characterisation of the sponge microbiome using genome-centric metagenomics.</title>
        <authorList>
            <person name="Engelberts J.P."/>
            <person name="Robbins S.J."/>
            <person name="De Goeij J.M."/>
            <person name="Aranda M."/>
            <person name="Bell S.C."/>
            <person name="Webster N.S."/>
        </authorList>
    </citation>
    <scope>NUCLEOTIDE SEQUENCE</scope>
    <source>
        <strain evidence="4">SB0662_bin_9</strain>
    </source>
</reference>
<evidence type="ECO:0000259" key="3">
    <source>
        <dbReference type="Pfam" id="PF13476"/>
    </source>
</evidence>
<dbReference type="AlphaFoldDB" id="A0A6B1DUH8"/>
<evidence type="ECO:0000313" key="4">
    <source>
        <dbReference type="EMBL" id="MYD90343.1"/>
    </source>
</evidence>
<name>A0A6B1DUH8_9CHLR</name>
<dbReference type="EMBL" id="VXPY01000057">
    <property type="protein sequence ID" value="MYD90343.1"/>
    <property type="molecule type" value="Genomic_DNA"/>
</dbReference>
<dbReference type="GO" id="GO:0006302">
    <property type="term" value="P:double-strand break repair"/>
    <property type="evidence" value="ECO:0007669"/>
    <property type="project" value="TreeGrafter"/>
</dbReference>
<feature type="coiled-coil region" evidence="1">
    <location>
        <begin position="147"/>
        <end position="174"/>
    </location>
</feature>
<dbReference type="Pfam" id="PF13304">
    <property type="entry name" value="AAA_21"/>
    <property type="match status" value="1"/>
</dbReference>
<dbReference type="InterPro" id="IPR027417">
    <property type="entry name" value="P-loop_NTPase"/>
</dbReference>
<feature type="domain" description="Rad50/SbcC-type AAA" evidence="3">
    <location>
        <begin position="30"/>
        <end position="223"/>
    </location>
</feature>